<keyword evidence="4" id="KW-1185">Reference proteome</keyword>
<reference evidence="3 4" key="1">
    <citation type="submission" date="2018-09" db="EMBL/GenBank/DDBJ databases">
        <title>YIM 75000 draft genome.</title>
        <authorList>
            <person name="Tang S."/>
            <person name="Feng Y."/>
        </authorList>
    </citation>
    <scope>NUCLEOTIDE SEQUENCE [LARGE SCALE GENOMIC DNA]</scope>
    <source>
        <strain evidence="3 4">YIM 75000</strain>
    </source>
</reference>
<dbReference type="PANTHER" id="PTHR10362">
    <property type="entry name" value="HISTIDINE AMMONIA-LYASE"/>
    <property type="match status" value="1"/>
</dbReference>
<feature type="compositionally biased region" description="Basic residues" evidence="2">
    <location>
        <begin position="1"/>
        <end position="26"/>
    </location>
</feature>
<dbReference type="Proteomes" id="UP000265614">
    <property type="component" value="Unassembled WGS sequence"/>
</dbReference>
<dbReference type="InterPro" id="IPR001106">
    <property type="entry name" value="Aromatic_Lyase"/>
</dbReference>
<proteinExistence type="predicted"/>
<dbReference type="InterPro" id="IPR024083">
    <property type="entry name" value="Fumarase/histidase_N"/>
</dbReference>
<dbReference type="OrthoDB" id="5110661at2"/>
<evidence type="ECO:0000256" key="2">
    <source>
        <dbReference type="SAM" id="MobiDB-lite"/>
    </source>
</evidence>
<dbReference type="GO" id="GO:0016841">
    <property type="term" value="F:ammonia-lyase activity"/>
    <property type="evidence" value="ECO:0007669"/>
    <property type="project" value="UniProtKB-ARBA"/>
</dbReference>
<dbReference type="SUPFAM" id="SSF48557">
    <property type="entry name" value="L-aspartase-like"/>
    <property type="match status" value="1"/>
</dbReference>
<evidence type="ECO:0000256" key="1">
    <source>
        <dbReference type="ARBA" id="ARBA00023239"/>
    </source>
</evidence>
<comment type="caution">
    <text evidence="3">The sequence shown here is derived from an EMBL/GenBank/DDBJ whole genome shotgun (WGS) entry which is preliminary data.</text>
</comment>
<accession>A0A3A3Z1H1</accession>
<evidence type="ECO:0000313" key="4">
    <source>
        <dbReference type="Proteomes" id="UP000265614"/>
    </source>
</evidence>
<keyword evidence="1 3" id="KW-0456">Lyase</keyword>
<dbReference type="Pfam" id="PF00221">
    <property type="entry name" value="Lyase_aromatic"/>
    <property type="match status" value="1"/>
</dbReference>
<dbReference type="Gene3D" id="1.20.200.10">
    <property type="entry name" value="Fumarase/aspartase (Central domain)"/>
    <property type="match status" value="1"/>
</dbReference>
<sequence length="554" mass="56918">MPGRRPRHPAGRGARGRRGPRGRRGGRALLLGRLRDAGAPPPDGGARACQDRGVRPLAVDDPEDLDREALLSVALDGRVPVLGERLLDGLAQRRAEVLAILARGRPVYGVSTGMGAQSGVRLSAEEEAEHQGRLLVGRAAGGPPWLDRAEVRALVAVRLRTFLSGDAAVSPGLCARLAGLLEHDVAPAVPRHGSGSAGEIVPLAHAFQVLVGLGAVLDRGTGDRTVRLAAPVLGALGLGRAGVGPKEGIALLAGVPGATALALLRAHEARTLLQHALAVAAAGIAVVRAPRDPYHPLAARGDDLLADVLEHLRDLAGPEPAPRSVQAPVSFRVAGAVAAHALRAAGALEGAVDRALDGVTDSPAHLDGGLVGTAGFHGVDLAGHLDALVAALVHAAEVSVARLHRLLDEEVTGLPRQLTERPGPECGLVAVHKRAVAAAHAARRLALPAALGPVETSGGQEDVQSFAWEAAEQARLALEALREVLACELLAVHRAWLLARRPPPAGVAPLLRAVDLRVPAGLGDRPFGADVEELRAALREGLPTGPAGAGAARR</sequence>
<protein>
    <submittedName>
        <fullName evidence="3">Phenylalanine/histidine ammonia-lyase</fullName>
    </submittedName>
</protein>
<feature type="region of interest" description="Disordered" evidence="2">
    <location>
        <begin position="1"/>
        <end position="49"/>
    </location>
</feature>
<gene>
    <name evidence="3" type="ORF">D5H78_08945</name>
</gene>
<evidence type="ECO:0000313" key="3">
    <source>
        <dbReference type="EMBL" id="RJK96357.1"/>
    </source>
</evidence>
<dbReference type="AlphaFoldDB" id="A0A3A3Z1H1"/>
<name>A0A3A3Z1H1_9ACTN</name>
<dbReference type="EMBL" id="QZEZ01000003">
    <property type="protein sequence ID" value="RJK96357.1"/>
    <property type="molecule type" value="Genomic_DNA"/>
</dbReference>
<dbReference type="Gene3D" id="1.10.275.10">
    <property type="entry name" value="Fumarase/aspartase (N-terminal domain)"/>
    <property type="match status" value="1"/>
</dbReference>
<organism evidence="3 4">
    <name type="scientific">Vallicoccus soli</name>
    <dbReference type="NCBI Taxonomy" id="2339232"/>
    <lineage>
        <taxon>Bacteria</taxon>
        <taxon>Bacillati</taxon>
        <taxon>Actinomycetota</taxon>
        <taxon>Actinomycetes</taxon>
        <taxon>Motilibacterales</taxon>
        <taxon>Vallicoccaceae</taxon>
        <taxon>Vallicoccus</taxon>
    </lineage>
</organism>
<dbReference type="InterPro" id="IPR008948">
    <property type="entry name" value="L-Aspartase-like"/>
</dbReference>